<sequence length="665" mass="74939">MDNILAASKVVKVLQPVVKNAVKYLTELVQAKSQSSVQSNQQVYHQLVPQYAELEEIHGALLVKPIEFSISDKSVLGEDIFSKLIPMSVLESNSMYSEEKANLLRSVCETIQDKDRELGEFLSKVNIDEVLNYTDNKIQIPADVSKIRTEISNEEGRVEGMDALLQSVLQMSNQIHRKLDEISMYLTRDSPESADKILDFQNQADKIDEYLTQGDKSNQELHQVMKELKPKLSMLTATDTNFTNSLPKLDLLTVAFDETAENRLQMLMDKIQEMQTQRSTLEQQLRRDMESDDITSHLISSDSNREKIFEVGMKKHKDAANVIRQNCQAQDNILKAMTETNASLAALRKELLTVRSDRESMFKGLVEAWKRMGSTEDSLKDGMKFYQNLDKKTLKLFETIKSILPPPPIQQPINPSHTATIPPLDTYKPISPFMSPPDGSARPPVPSRRLKPANQTEDVNYDIEVVDDTELKLLNWAASEQVNKQVNIEPIQQIAVSPLRESTHESSNIIIAQSAPVPKIDSILPSPPKPVTDHIIAPEPQLHIPQVPNLATPVFDTSQLSQLIHSNQSETNRTISSLQTGLNRINQSVAELGLNMTAVINQSSQSNAAISALNQRRIHLLTTLRNKREETRANQVACQQMKQQLEETRALVEGRMTHNQLPLHF</sequence>
<feature type="region of interest" description="Disordered" evidence="6">
    <location>
        <begin position="432"/>
        <end position="452"/>
    </location>
</feature>
<dbReference type="PANTHER" id="PTHR23030">
    <property type="entry name" value="PCD6 INTERACTING PROTEIN-RELATED"/>
    <property type="match status" value="1"/>
</dbReference>
<feature type="domain" description="BRO1" evidence="7">
    <location>
        <begin position="1"/>
        <end position="118"/>
    </location>
</feature>
<proteinExistence type="predicted"/>
<dbReference type="EMBL" id="JAKMXF010000110">
    <property type="protein sequence ID" value="KAI6658088.1"/>
    <property type="molecule type" value="Genomic_DNA"/>
</dbReference>
<organism evidence="8 9">
    <name type="scientific">Oopsacas minuta</name>
    <dbReference type="NCBI Taxonomy" id="111878"/>
    <lineage>
        <taxon>Eukaryota</taxon>
        <taxon>Metazoa</taxon>
        <taxon>Porifera</taxon>
        <taxon>Hexactinellida</taxon>
        <taxon>Hexasterophora</taxon>
        <taxon>Lyssacinosida</taxon>
        <taxon>Leucopsacidae</taxon>
        <taxon>Oopsacas</taxon>
    </lineage>
</organism>
<accession>A0AAV7KB70</accession>
<reference evidence="8 9" key="1">
    <citation type="journal article" date="2023" name="BMC Biol.">
        <title>The compact genome of the sponge Oopsacas minuta (Hexactinellida) is lacking key metazoan core genes.</title>
        <authorList>
            <person name="Santini S."/>
            <person name="Schenkelaars Q."/>
            <person name="Jourda C."/>
            <person name="Duchesne M."/>
            <person name="Belahbib H."/>
            <person name="Rocher C."/>
            <person name="Selva M."/>
            <person name="Riesgo A."/>
            <person name="Vervoort M."/>
            <person name="Leys S.P."/>
            <person name="Kodjabachian L."/>
            <person name="Le Bivic A."/>
            <person name="Borchiellini C."/>
            <person name="Claverie J.M."/>
            <person name="Renard E."/>
        </authorList>
    </citation>
    <scope>NUCLEOTIDE SEQUENCE [LARGE SCALE GENOMIC DNA]</scope>
    <source>
        <strain evidence="8">SPO-2</strain>
    </source>
</reference>
<keyword evidence="4" id="KW-0967">Endosome</keyword>
<dbReference type="Proteomes" id="UP001165289">
    <property type="component" value="Unassembled WGS sequence"/>
</dbReference>
<dbReference type="Pfam" id="PF03097">
    <property type="entry name" value="BRO1"/>
    <property type="match status" value="1"/>
</dbReference>
<dbReference type="InterPro" id="IPR004328">
    <property type="entry name" value="BRO1_dom"/>
</dbReference>
<dbReference type="Gene3D" id="1.20.120.560">
    <property type="entry name" value="alix/aip1 in complex with the ypdl late domain"/>
    <property type="match status" value="1"/>
</dbReference>
<dbReference type="InterPro" id="IPR025304">
    <property type="entry name" value="ALIX_V_dom"/>
</dbReference>
<evidence type="ECO:0000256" key="5">
    <source>
        <dbReference type="SAM" id="Coils"/>
    </source>
</evidence>
<evidence type="ECO:0000259" key="7">
    <source>
        <dbReference type="PROSITE" id="PS51180"/>
    </source>
</evidence>
<evidence type="ECO:0000256" key="1">
    <source>
        <dbReference type="ARBA" id="ARBA00004177"/>
    </source>
</evidence>
<comment type="caution">
    <text evidence="8">The sequence shown here is derived from an EMBL/GenBank/DDBJ whole genome shotgun (WGS) entry which is preliminary data.</text>
</comment>
<protein>
    <recommendedName>
        <fullName evidence="7">BRO1 domain-containing protein</fullName>
    </recommendedName>
</protein>
<comment type="subcellular location">
    <subcellularLocation>
        <location evidence="2">Cytoplasm</location>
    </subcellularLocation>
    <subcellularLocation>
        <location evidence="1">Endosome</location>
    </subcellularLocation>
</comment>
<dbReference type="PANTHER" id="PTHR23030:SF30">
    <property type="entry name" value="TYROSINE-PROTEIN PHOSPHATASE NON-RECEPTOR TYPE 23"/>
    <property type="match status" value="1"/>
</dbReference>
<feature type="coiled-coil region" evidence="5">
    <location>
        <begin position="257"/>
        <end position="291"/>
    </location>
</feature>
<dbReference type="Pfam" id="PF13949">
    <property type="entry name" value="ALIX_LYPXL_bnd"/>
    <property type="match status" value="1"/>
</dbReference>
<evidence type="ECO:0000256" key="3">
    <source>
        <dbReference type="ARBA" id="ARBA00022490"/>
    </source>
</evidence>
<dbReference type="GO" id="GO:0043328">
    <property type="term" value="P:protein transport to vacuole involved in ubiquitin-dependent protein catabolic process via the multivesicular body sorting pathway"/>
    <property type="evidence" value="ECO:0007669"/>
    <property type="project" value="TreeGrafter"/>
</dbReference>
<dbReference type="AlphaFoldDB" id="A0AAV7KB70"/>
<evidence type="ECO:0000256" key="6">
    <source>
        <dbReference type="SAM" id="MobiDB-lite"/>
    </source>
</evidence>
<dbReference type="InterPro" id="IPR038499">
    <property type="entry name" value="BRO1_sf"/>
</dbReference>
<keyword evidence="9" id="KW-1185">Reference proteome</keyword>
<name>A0AAV7KB70_9METZ</name>
<keyword evidence="3" id="KW-0963">Cytoplasm</keyword>
<dbReference type="PROSITE" id="PS51180">
    <property type="entry name" value="BRO1"/>
    <property type="match status" value="1"/>
</dbReference>
<dbReference type="GO" id="GO:0005768">
    <property type="term" value="C:endosome"/>
    <property type="evidence" value="ECO:0007669"/>
    <property type="project" value="UniProtKB-SubCell"/>
</dbReference>
<gene>
    <name evidence="8" type="ORF">LOD99_15801</name>
</gene>
<keyword evidence="5" id="KW-0175">Coiled coil</keyword>
<dbReference type="Gene3D" id="1.20.140.50">
    <property type="entry name" value="alix/aip1 like domains"/>
    <property type="match status" value="1"/>
</dbReference>
<evidence type="ECO:0000313" key="8">
    <source>
        <dbReference type="EMBL" id="KAI6658088.1"/>
    </source>
</evidence>
<evidence type="ECO:0000313" key="9">
    <source>
        <dbReference type="Proteomes" id="UP001165289"/>
    </source>
</evidence>
<dbReference type="Gene3D" id="1.25.40.280">
    <property type="entry name" value="alix/aip1 like domains"/>
    <property type="match status" value="1"/>
</dbReference>
<evidence type="ECO:0000256" key="4">
    <source>
        <dbReference type="ARBA" id="ARBA00022753"/>
    </source>
</evidence>
<evidence type="ECO:0000256" key="2">
    <source>
        <dbReference type="ARBA" id="ARBA00004496"/>
    </source>
</evidence>